<name>A0A6D2IYW4_9BRAS</name>
<sequence length="699" mass="79866">MLPYELTQSVTGGNTIDSIIETANQLYKVIQLQDAYQDTDQGSKEEHEHAKEHMIVTSKSIGGEIVEERLPEMPTTGGTGLERAKSAPLRNLSPPVSLIRLLKSTLLRLKRNLKHMQSLQSDVEKELKEQLESLTLVVKGVEPSTALHMSSAEQMEKSLDYMIKKLLDLISMVPVSLEKLDKKKESTDQEDDGSNNHRRRVVCLPAIHGTEKDLKGLAVSRDVQGKFEKLSSAHLRICLLSFAVFPENQEVNGTMLMYWWIGEGILPDGDKPEVAVKNILKEFTEKKLIEPVRNKYKVEPSSYKMTPFVHSSVVLISKEIGLFDMYHQGTKPTMNKSALNKVCLVEGSSSEARARGRIMDADGIETVFNVSERFPDFTYRWFSSMKNLKVLYLGSWQRSVSDIEMHNRRVMKDLGFLRKLRLLSFQGISTIKSLSRSASKLTELIVLDLRGCDYLEKLPDDIHKLKNLVYLDMTGCDALESIPLGLSWLSSLEVLKGFVIRDDEKATTCHLMNLVHLQRLRKLSIIVDRVEFRLDALFGDIAGFKALEKLKLRWGRRISLSKKQLEDRKPRSIPDIRRAPEEGYHLPKQLRKLDLQRFPDSELPGWLQPQNLKGLEKLHLRSWTDLKGFGALPKKPTDCGVTVLRLTCLQKLKVDWRELRQLYFPKLNFVEMYECPGVTFCPCDEDGIWRSDEWEGVSK</sequence>
<dbReference type="InterPro" id="IPR032675">
    <property type="entry name" value="LRR_dom_sf"/>
</dbReference>
<evidence type="ECO:0000256" key="2">
    <source>
        <dbReference type="ARBA" id="ARBA00022821"/>
    </source>
</evidence>
<comment type="caution">
    <text evidence="4">The sequence shown here is derived from an EMBL/GenBank/DDBJ whole genome shotgun (WGS) entry which is preliminary data.</text>
</comment>
<keyword evidence="1" id="KW-0677">Repeat</keyword>
<dbReference type="InterPro" id="IPR036388">
    <property type="entry name" value="WH-like_DNA-bd_sf"/>
</dbReference>
<dbReference type="SUPFAM" id="SSF52047">
    <property type="entry name" value="RNI-like"/>
    <property type="match status" value="1"/>
</dbReference>
<dbReference type="EMBL" id="CACVBM020001139">
    <property type="protein sequence ID" value="CAA7033846.1"/>
    <property type="molecule type" value="Genomic_DNA"/>
</dbReference>
<gene>
    <name evidence="4" type="ORF">MERR_LOCUS21081</name>
</gene>
<evidence type="ECO:0000313" key="4">
    <source>
        <dbReference type="EMBL" id="CAA7033846.1"/>
    </source>
</evidence>
<dbReference type="GO" id="GO:0006952">
    <property type="term" value="P:defense response"/>
    <property type="evidence" value="ECO:0007669"/>
    <property type="project" value="UniProtKB-KW"/>
</dbReference>
<dbReference type="PANTHER" id="PTHR47186">
    <property type="entry name" value="LEUCINE-RICH REPEAT-CONTAINING PROTEIN 57"/>
    <property type="match status" value="1"/>
</dbReference>
<dbReference type="PANTHER" id="PTHR47186:SF54">
    <property type="entry name" value="DISEASE RESISTANCE RPP13-LIKE PROTEIN 4"/>
    <property type="match status" value="1"/>
</dbReference>
<dbReference type="Proteomes" id="UP000467841">
    <property type="component" value="Unassembled WGS sequence"/>
</dbReference>
<organism evidence="4 5">
    <name type="scientific">Microthlaspi erraticum</name>
    <dbReference type="NCBI Taxonomy" id="1685480"/>
    <lineage>
        <taxon>Eukaryota</taxon>
        <taxon>Viridiplantae</taxon>
        <taxon>Streptophyta</taxon>
        <taxon>Embryophyta</taxon>
        <taxon>Tracheophyta</taxon>
        <taxon>Spermatophyta</taxon>
        <taxon>Magnoliopsida</taxon>
        <taxon>eudicotyledons</taxon>
        <taxon>Gunneridae</taxon>
        <taxon>Pentapetalae</taxon>
        <taxon>rosids</taxon>
        <taxon>malvids</taxon>
        <taxon>Brassicales</taxon>
        <taxon>Brassicaceae</taxon>
        <taxon>Coluteocarpeae</taxon>
        <taxon>Microthlaspi</taxon>
    </lineage>
</organism>
<feature type="domain" description="Disease resistance R13L4/SHOC-2-like LRR" evidence="3">
    <location>
        <begin position="382"/>
        <end position="673"/>
    </location>
</feature>
<evidence type="ECO:0000259" key="3">
    <source>
        <dbReference type="Pfam" id="PF23598"/>
    </source>
</evidence>
<dbReference type="Pfam" id="PF23598">
    <property type="entry name" value="LRR_14"/>
    <property type="match status" value="1"/>
</dbReference>
<dbReference type="AlphaFoldDB" id="A0A6D2IYW4"/>
<dbReference type="Gene3D" id="3.80.10.10">
    <property type="entry name" value="Ribonuclease Inhibitor"/>
    <property type="match status" value="2"/>
</dbReference>
<dbReference type="Gene3D" id="1.10.10.10">
    <property type="entry name" value="Winged helix-like DNA-binding domain superfamily/Winged helix DNA-binding domain"/>
    <property type="match status" value="1"/>
</dbReference>
<evidence type="ECO:0000256" key="1">
    <source>
        <dbReference type="ARBA" id="ARBA00022737"/>
    </source>
</evidence>
<keyword evidence="5" id="KW-1185">Reference proteome</keyword>
<accession>A0A6D2IYW4</accession>
<dbReference type="InterPro" id="IPR055414">
    <property type="entry name" value="LRR_R13L4/SHOC2-like"/>
</dbReference>
<keyword evidence="2" id="KW-0611">Plant defense</keyword>
<protein>
    <recommendedName>
        <fullName evidence="3">Disease resistance R13L4/SHOC-2-like LRR domain-containing protein</fullName>
    </recommendedName>
</protein>
<reference evidence="4" key="1">
    <citation type="submission" date="2020-01" db="EMBL/GenBank/DDBJ databases">
        <authorList>
            <person name="Mishra B."/>
        </authorList>
    </citation>
    <scope>NUCLEOTIDE SEQUENCE [LARGE SCALE GENOMIC DNA]</scope>
</reference>
<proteinExistence type="predicted"/>
<dbReference type="OrthoDB" id="1110401at2759"/>
<evidence type="ECO:0000313" key="5">
    <source>
        <dbReference type="Proteomes" id="UP000467841"/>
    </source>
</evidence>